<evidence type="ECO:0000256" key="1">
    <source>
        <dbReference type="ARBA" id="ARBA00022658"/>
    </source>
</evidence>
<protein>
    <submittedName>
        <fullName evidence="6">Ras-specific guanine nucleotide-releasing factor RalGPS1</fullName>
    </submittedName>
</protein>
<evidence type="ECO:0000313" key="7">
    <source>
        <dbReference type="Proteomes" id="UP000499080"/>
    </source>
</evidence>
<dbReference type="Gene3D" id="1.10.840.10">
    <property type="entry name" value="Ras guanine-nucleotide exchange factors catalytic domain"/>
    <property type="match status" value="1"/>
</dbReference>
<comment type="caution">
    <text evidence="6">The sequence shown here is derived from an EMBL/GenBank/DDBJ whole genome shotgun (WGS) entry which is preliminary data.</text>
</comment>
<evidence type="ECO:0000259" key="4">
    <source>
        <dbReference type="PROSITE" id="PS50003"/>
    </source>
</evidence>
<evidence type="ECO:0000313" key="6">
    <source>
        <dbReference type="EMBL" id="GBM12490.1"/>
    </source>
</evidence>
<dbReference type="OrthoDB" id="10254377at2759"/>
<dbReference type="InterPro" id="IPR001895">
    <property type="entry name" value="RASGEF_cat_dom"/>
</dbReference>
<dbReference type="AlphaFoldDB" id="A0A4Y2D6Z1"/>
<reference evidence="6 7" key="1">
    <citation type="journal article" date="2019" name="Sci. Rep.">
        <title>Orb-weaving spider Araneus ventricosus genome elucidates the spidroin gene catalogue.</title>
        <authorList>
            <person name="Kono N."/>
            <person name="Nakamura H."/>
            <person name="Ohtoshi R."/>
            <person name="Moran D.A.P."/>
            <person name="Shinohara A."/>
            <person name="Yoshida Y."/>
            <person name="Fujiwara M."/>
            <person name="Mori M."/>
            <person name="Tomita M."/>
            <person name="Arakawa K."/>
        </authorList>
    </citation>
    <scope>NUCLEOTIDE SEQUENCE [LARGE SCALE GENOMIC DNA]</scope>
</reference>
<dbReference type="SUPFAM" id="SSF50729">
    <property type="entry name" value="PH domain-like"/>
    <property type="match status" value="1"/>
</dbReference>
<dbReference type="Pfam" id="PF00617">
    <property type="entry name" value="RasGEF"/>
    <property type="match status" value="1"/>
</dbReference>
<dbReference type="Proteomes" id="UP000499080">
    <property type="component" value="Unassembled WGS sequence"/>
</dbReference>
<dbReference type="SUPFAM" id="SSF48366">
    <property type="entry name" value="Ras GEF"/>
    <property type="match status" value="1"/>
</dbReference>
<gene>
    <name evidence="6" type="primary">RALGPS1</name>
    <name evidence="6" type="ORF">AVEN_188673_1</name>
</gene>
<dbReference type="InterPro" id="IPR011993">
    <property type="entry name" value="PH-like_dom_sf"/>
</dbReference>
<dbReference type="SMART" id="SM00233">
    <property type="entry name" value="PH"/>
    <property type="match status" value="1"/>
</dbReference>
<dbReference type="InterPro" id="IPR036964">
    <property type="entry name" value="RASGEF_cat_dom_sf"/>
</dbReference>
<keyword evidence="7" id="KW-1185">Reference proteome</keyword>
<evidence type="ECO:0000259" key="5">
    <source>
        <dbReference type="PROSITE" id="PS50009"/>
    </source>
</evidence>
<name>A0A4Y2D6Z1_ARAVE</name>
<dbReference type="PROSITE" id="PS50009">
    <property type="entry name" value="RASGEF_CAT"/>
    <property type="match status" value="1"/>
</dbReference>
<dbReference type="InterPro" id="IPR023578">
    <property type="entry name" value="Ras_GEF_dom_sf"/>
</dbReference>
<sequence length="559" mass="63835">MKYCEIATEIACANMNSYSKNEGFNCISNSHEALDTRWNGEVAHQKSYDAVVFSVLKVAPEDFASQLTLMDFQVFKLIQPEELSSCCWNKKEKMTYAPNVVAFTQRFNHVSLWAVKEILSGQTPKARADIIAHFIKVAKRLHDLNNLHSESAIISALQSASIFRLSNTWPQLSKKDKSTFDKLADVFSDANNFEKLRDHMTNTKLPCIPYLGLFLKDLVFIDIAHPPTQGLDNHHRQMKMNNILRLIAEYQQSNYDHLPVLPHVQNYLRSVRYIDELQKFVEDENYKLSLELEPMKSSPNLKDSNSHRHLVTEDLKAASRNSLGVPGSLEARSSRSMPGHGSRFVPTHRKAWSLGTNVMSSLSVDTLSTCSNFSSERHLLDDSILEHTPVITRKRSLGSIEDIHDHFDTWLEHLPLNCNEHQEINLRHIDAVATFQGYVRRKTVLKEGKKPAMSPWMRYWLVLKGTTLIYFSPKTLRGTDKSDFKSTPCKSFDVSGCIVICSDSGNQPDAFQLTDPTKGNVYKFRTGSPAKTVQWYNHLRKATNQYDECTHLENLMTFE</sequence>
<dbReference type="GO" id="GO:0007265">
    <property type="term" value="P:Ras protein signal transduction"/>
    <property type="evidence" value="ECO:0007669"/>
    <property type="project" value="TreeGrafter"/>
</dbReference>
<dbReference type="Gene3D" id="2.30.29.30">
    <property type="entry name" value="Pleckstrin-homology domain (PH domain)/Phosphotyrosine-binding domain (PTB)"/>
    <property type="match status" value="1"/>
</dbReference>
<dbReference type="GO" id="GO:0005085">
    <property type="term" value="F:guanyl-nucleotide exchange factor activity"/>
    <property type="evidence" value="ECO:0007669"/>
    <property type="project" value="UniProtKB-KW"/>
</dbReference>
<dbReference type="PROSITE" id="PS50003">
    <property type="entry name" value="PH_DOMAIN"/>
    <property type="match status" value="1"/>
</dbReference>
<feature type="region of interest" description="Disordered" evidence="3">
    <location>
        <begin position="321"/>
        <end position="343"/>
    </location>
</feature>
<evidence type="ECO:0000256" key="3">
    <source>
        <dbReference type="SAM" id="MobiDB-lite"/>
    </source>
</evidence>
<dbReference type="Pfam" id="PF00169">
    <property type="entry name" value="PH"/>
    <property type="match status" value="1"/>
</dbReference>
<organism evidence="6 7">
    <name type="scientific">Araneus ventricosus</name>
    <name type="common">Orbweaver spider</name>
    <name type="synonym">Epeira ventricosa</name>
    <dbReference type="NCBI Taxonomy" id="182803"/>
    <lineage>
        <taxon>Eukaryota</taxon>
        <taxon>Metazoa</taxon>
        <taxon>Ecdysozoa</taxon>
        <taxon>Arthropoda</taxon>
        <taxon>Chelicerata</taxon>
        <taxon>Arachnida</taxon>
        <taxon>Araneae</taxon>
        <taxon>Araneomorphae</taxon>
        <taxon>Entelegynae</taxon>
        <taxon>Araneoidea</taxon>
        <taxon>Araneidae</taxon>
        <taxon>Araneus</taxon>
    </lineage>
</organism>
<dbReference type="CDD" id="cd13310">
    <property type="entry name" value="PH_RalGPS1_2"/>
    <property type="match status" value="1"/>
</dbReference>
<dbReference type="InterPro" id="IPR001849">
    <property type="entry name" value="PH_domain"/>
</dbReference>
<dbReference type="SMART" id="SM00147">
    <property type="entry name" value="RasGEF"/>
    <property type="match status" value="1"/>
</dbReference>
<dbReference type="PANTHER" id="PTHR23113">
    <property type="entry name" value="GUANINE NUCLEOTIDE EXCHANGE FACTOR"/>
    <property type="match status" value="1"/>
</dbReference>
<dbReference type="GO" id="GO:0005886">
    <property type="term" value="C:plasma membrane"/>
    <property type="evidence" value="ECO:0007669"/>
    <property type="project" value="TreeGrafter"/>
</dbReference>
<evidence type="ECO:0000256" key="2">
    <source>
        <dbReference type="PROSITE-ProRule" id="PRU00168"/>
    </source>
</evidence>
<keyword evidence="1 2" id="KW-0344">Guanine-nucleotide releasing factor</keyword>
<feature type="domain" description="Ras-GEF" evidence="5">
    <location>
        <begin position="59"/>
        <end position="295"/>
    </location>
</feature>
<feature type="domain" description="PH" evidence="4">
    <location>
        <begin position="432"/>
        <end position="544"/>
    </location>
</feature>
<proteinExistence type="predicted"/>
<dbReference type="EMBL" id="BGPR01000315">
    <property type="protein sequence ID" value="GBM12490.1"/>
    <property type="molecule type" value="Genomic_DNA"/>
</dbReference>
<accession>A0A4Y2D6Z1</accession>
<dbReference type="PANTHER" id="PTHR23113:SF368">
    <property type="entry name" value="CELL DIVISION CONTROL PROTEIN 25"/>
    <property type="match status" value="1"/>
</dbReference>
<dbReference type="CDD" id="cd00155">
    <property type="entry name" value="RasGEF"/>
    <property type="match status" value="1"/>
</dbReference>
<dbReference type="InterPro" id="IPR008937">
    <property type="entry name" value="Ras-like_GEF"/>
</dbReference>